<reference evidence="2 3" key="1">
    <citation type="submission" date="2021-12" db="EMBL/GenBank/DDBJ databases">
        <title>Discovery of the Pendulisporaceae a myxobacterial family with distinct sporulation behavior and unique specialized metabolism.</title>
        <authorList>
            <person name="Garcia R."/>
            <person name="Popoff A."/>
            <person name="Bader C.D."/>
            <person name="Loehr J."/>
            <person name="Walesch S."/>
            <person name="Walt C."/>
            <person name="Boldt J."/>
            <person name="Bunk B."/>
            <person name="Haeckl F.J.F.P.J."/>
            <person name="Gunesch A.P."/>
            <person name="Birkelbach J."/>
            <person name="Nuebel U."/>
            <person name="Pietschmann T."/>
            <person name="Bach T."/>
            <person name="Mueller R."/>
        </authorList>
    </citation>
    <scope>NUCLEOTIDE SEQUENCE [LARGE SCALE GENOMIC DNA]</scope>
    <source>
        <strain evidence="2 3">MSr12523</strain>
    </source>
</reference>
<name>A0ABZ2KPQ3_9BACT</name>
<evidence type="ECO:0000313" key="3">
    <source>
        <dbReference type="Proteomes" id="UP001379533"/>
    </source>
</evidence>
<dbReference type="PRINTS" id="PR00111">
    <property type="entry name" value="ABHYDROLASE"/>
</dbReference>
<dbReference type="RefSeq" id="WP_394848928.1">
    <property type="nucleotide sequence ID" value="NZ_CP089982.1"/>
</dbReference>
<dbReference type="GO" id="GO:0016787">
    <property type="term" value="F:hydrolase activity"/>
    <property type="evidence" value="ECO:0007669"/>
    <property type="project" value="UniProtKB-KW"/>
</dbReference>
<accession>A0ABZ2KPQ3</accession>
<protein>
    <submittedName>
        <fullName evidence="2">Alpha/beta hydrolase</fullName>
    </submittedName>
</protein>
<proteinExistence type="predicted"/>
<dbReference type="PANTHER" id="PTHR46438:SF11">
    <property type="entry name" value="LIPASE-RELATED"/>
    <property type="match status" value="1"/>
</dbReference>
<dbReference type="Gene3D" id="3.40.50.1820">
    <property type="entry name" value="alpha/beta hydrolase"/>
    <property type="match status" value="1"/>
</dbReference>
<evidence type="ECO:0000259" key="1">
    <source>
        <dbReference type="Pfam" id="PF12697"/>
    </source>
</evidence>
<dbReference type="InterPro" id="IPR000073">
    <property type="entry name" value="AB_hydrolase_1"/>
</dbReference>
<sequence>MAAPQLMHSSSFASVTRDVSARGARVRLIEAGEAHAPALLLVHGCLSSRLVWEDVLPKLAAHFRVIAPDLPGFGQSEKPPPARYSYGFQAFAESLVDVIAALGLGPISICGHGMGGSVALTLAARHHALVDKLVLVDPIVYPPRVDLLSRLANMPVVGPFAFKQLCGRTVFRSYFKDRVYAPDAKIPWDRVDHHFDVFNAPAAREAALATLRAMADTRPLVALLPRVTAEALLVWGRQDRTLPVGQGRRLARELRSARYEVFECGHSPPEESPDAFADITTSFLSR</sequence>
<dbReference type="SUPFAM" id="SSF53474">
    <property type="entry name" value="alpha/beta-Hydrolases"/>
    <property type="match status" value="1"/>
</dbReference>
<dbReference type="Pfam" id="PF12697">
    <property type="entry name" value="Abhydrolase_6"/>
    <property type="match status" value="1"/>
</dbReference>
<dbReference type="PANTHER" id="PTHR46438">
    <property type="entry name" value="ALPHA/BETA-HYDROLASES SUPERFAMILY PROTEIN"/>
    <property type="match status" value="1"/>
</dbReference>
<dbReference type="InterPro" id="IPR029058">
    <property type="entry name" value="AB_hydrolase_fold"/>
</dbReference>
<evidence type="ECO:0000313" key="2">
    <source>
        <dbReference type="EMBL" id="WXA98316.1"/>
    </source>
</evidence>
<gene>
    <name evidence="2" type="ORF">LZC95_15930</name>
</gene>
<organism evidence="2 3">
    <name type="scientific">Pendulispora brunnea</name>
    <dbReference type="NCBI Taxonomy" id="2905690"/>
    <lineage>
        <taxon>Bacteria</taxon>
        <taxon>Pseudomonadati</taxon>
        <taxon>Myxococcota</taxon>
        <taxon>Myxococcia</taxon>
        <taxon>Myxococcales</taxon>
        <taxon>Sorangiineae</taxon>
        <taxon>Pendulisporaceae</taxon>
        <taxon>Pendulispora</taxon>
    </lineage>
</organism>
<feature type="domain" description="AB hydrolase-1" evidence="1">
    <location>
        <begin position="39"/>
        <end position="278"/>
    </location>
</feature>
<dbReference type="EMBL" id="CP089982">
    <property type="protein sequence ID" value="WXA98316.1"/>
    <property type="molecule type" value="Genomic_DNA"/>
</dbReference>
<keyword evidence="2" id="KW-0378">Hydrolase</keyword>
<dbReference type="Proteomes" id="UP001379533">
    <property type="component" value="Chromosome"/>
</dbReference>
<keyword evidence="3" id="KW-1185">Reference proteome</keyword>